<dbReference type="Proteomes" id="UP000036513">
    <property type="component" value="Unassembled WGS sequence"/>
</dbReference>
<dbReference type="PATRIC" id="fig|37916.4.peg.877"/>
<dbReference type="STRING" id="37916.MCHLDSM_01009"/>
<protein>
    <submittedName>
        <fullName evidence="1">Uncharacterized protein</fullName>
    </submittedName>
</protein>
<dbReference type="AlphaFoldDB" id="A0A0J6ZCE7"/>
<dbReference type="RefSeq" id="WP_168440119.1">
    <property type="nucleotide sequence ID" value="NZ_JYNL01000009.1"/>
</dbReference>
<reference evidence="1 2" key="1">
    <citation type="journal article" date="2015" name="Genome Biol. Evol.">
        <title>Characterization of Three Mycobacterium spp. with Potential Use in Bioremediation by Genome Sequencing and Comparative Genomics.</title>
        <authorList>
            <person name="Das S."/>
            <person name="Pettersson B.M."/>
            <person name="Behra P.R."/>
            <person name="Ramesh M."/>
            <person name="Dasgupta S."/>
            <person name="Bhattacharya A."/>
            <person name="Kirsebom L.A."/>
        </authorList>
    </citation>
    <scope>NUCLEOTIDE SEQUENCE [LARGE SCALE GENOMIC DNA]</scope>
    <source>
        <strain evidence="1 2">DSM 43826</strain>
    </source>
</reference>
<proteinExistence type="predicted"/>
<keyword evidence="2" id="KW-1185">Reference proteome</keyword>
<evidence type="ECO:0000313" key="1">
    <source>
        <dbReference type="EMBL" id="KMO82386.1"/>
    </source>
</evidence>
<accession>A0A0J6ZCE7</accession>
<gene>
    <name evidence="1" type="ORF">MCHLDSM_01009</name>
</gene>
<organism evidence="1 2">
    <name type="scientific">Mycolicibacterium chlorophenolicum</name>
    <dbReference type="NCBI Taxonomy" id="37916"/>
    <lineage>
        <taxon>Bacteria</taxon>
        <taxon>Bacillati</taxon>
        <taxon>Actinomycetota</taxon>
        <taxon>Actinomycetes</taxon>
        <taxon>Mycobacteriales</taxon>
        <taxon>Mycobacteriaceae</taxon>
        <taxon>Mycolicibacterium</taxon>
    </lineage>
</organism>
<evidence type="ECO:0000313" key="2">
    <source>
        <dbReference type="Proteomes" id="UP000036513"/>
    </source>
</evidence>
<sequence>MTLKERLINELGVWGECADYPRCDWKDEVQNDDTNLGYWDWVVEKHTT</sequence>
<dbReference type="EMBL" id="JYNL01000009">
    <property type="protein sequence ID" value="KMO82386.1"/>
    <property type="molecule type" value="Genomic_DNA"/>
</dbReference>
<comment type="caution">
    <text evidence="1">The sequence shown here is derived from an EMBL/GenBank/DDBJ whole genome shotgun (WGS) entry which is preliminary data.</text>
</comment>
<name>A0A0J6ZCE7_9MYCO</name>